<dbReference type="InterPro" id="IPR008949">
    <property type="entry name" value="Isoprenoid_synthase_dom_sf"/>
</dbReference>
<evidence type="ECO:0000313" key="7">
    <source>
        <dbReference type="Proteomes" id="UP001154282"/>
    </source>
</evidence>
<dbReference type="InterPro" id="IPR034741">
    <property type="entry name" value="Terpene_cyclase-like_1_C"/>
</dbReference>
<name>A0AAV0LZZ9_9ROSI</name>
<dbReference type="SUPFAM" id="SSF48576">
    <property type="entry name" value="Terpenoid synthases"/>
    <property type="match status" value="1"/>
</dbReference>
<dbReference type="InterPro" id="IPR044814">
    <property type="entry name" value="Terpene_cyclase_plant_C1"/>
</dbReference>
<dbReference type="AlphaFoldDB" id="A0AAV0LZZ9"/>
<dbReference type="Gene3D" id="1.10.600.10">
    <property type="entry name" value="Farnesyl Diphosphate Synthase"/>
    <property type="match status" value="1"/>
</dbReference>
<proteinExistence type="predicted"/>
<dbReference type="SFLD" id="SFLDS00005">
    <property type="entry name" value="Isoprenoid_Synthase_Type_I"/>
    <property type="match status" value="1"/>
</dbReference>
<keyword evidence="3" id="KW-0460">Magnesium</keyword>
<dbReference type="Gene3D" id="1.50.10.130">
    <property type="entry name" value="Terpene synthase, N-terminal domain"/>
    <property type="match status" value="1"/>
</dbReference>
<dbReference type="InterPro" id="IPR008930">
    <property type="entry name" value="Terpenoid_cyclase/PrenylTrfase"/>
</dbReference>
<keyword evidence="7" id="KW-1185">Reference proteome</keyword>
<evidence type="ECO:0000256" key="1">
    <source>
        <dbReference type="ARBA" id="ARBA00001946"/>
    </source>
</evidence>
<dbReference type="EMBL" id="CAMGYJ010000006">
    <property type="protein sequence ID" value="CAI0439720.1"/>
    <property type="molecule type" value="Genomic_DNA"/>
</dbReference>
<dbReference type="Pfam" id="PF01397">
    <property type="entry name" value="Terpene_synth"/>
    <property type="match status" value="1"/>
</dbReference>
<dbReference type="GO" id="GO:0120251">
    <property type="term" value="P:hydrocarbon biosynthetic process"/>
    <property type="evidence" value="ECO:0007669"/>
    <property type="project" value="UniProtKB-ARBA"/>
</dbReference>
<keyword evidence="2" id="KW-0479">Metal-binding</keyword>
<dbReference type="GO" id="GO:0016102">
    <property type="term" value="P:diterpenoid biosynthetic process"/>
    <property type="evidence" value="ECO:0007669"/>
    <property type="project" value="InterPro"/>
</dbReference>
<organism evidence="6 7">
    <name type="scientific">Linum tenue</name>
    <dbReference type="NCBI Taxonomy" id="586396"/>
    <lineage>
        <taxon>Eukaryota</taxon>
        <taxon>Viridiplantae</taxon>
        <taxon>Streptophyta</taxon>
        <taxon>Embryophyta</taxon>
        <taxon>Tracheophyta</taxon>
        <taxon>Spermatophyta</taxon>
        <taxon>Magnoliopsida</taxon>
        <taxon>eudicotyledons</taxon>
        <taxon>Gunneridae</taxon>
        <taxon>Pentapetalae</taxon>
        <taxon>rosids</taxon>
        <taxon>fabids</taxon>
        <taxon>Malpighiales</taxon>
        <taxon>Linaceae</taxon>
        <taxon>Linum</taxon>
    </lineage>
</organism>
<dbReference type="GO" id="GO:0010333">
    <property type="term" value="F:terpene synthase activity"/>
    <property type="evidence" value="ECO:0007669"/>
    <property type="project" value="InterPro"/>
</dbReference>
<feature type="domain" description="Terpene synthase metal-binding" evidence="5">
    <location>
        <begin position="290"/>
        <end position="531"/>
    </location>
</feature>
<dbReference type="InterPro" id="IPR050148">
    <property type="entry name" value="Terpene_synthase-like"/>
</dbReference>
<reference evidence="6" key="1">
    <citation type="submission" date="2022-08" db="EMBL/GenBank/DDBJ databases">
        <authorList>
            <person name="Gutierrez-Valencia J."/>
        </authorList>
    </citation>
    <scope>NUCLEOTIDE SEQUENCE</scope>
</reference>
<dbReference type="Pfam" id="PF03936">
    <property type="entry name" value="Terpene_synth_C"/>
    <property type="match status" value="1"/>
</dbReference>
<evidence type="ECO:0000313" key="6">
    <source>
        <dbReference type="EMBL" id="CAI0439720.1"/>
    </source>
</evidence>
<protein>
    <submittedName>
        <fullName evidence="6">Uncharacterized protein</fullName>
    </submittedName>
</protein>
<dbReference type="PANTHER" id="PTHR31225:SF205">
    <property type="entry name" value="(-)-GERMACRENE D SYNTHASE-LIKE"/>
    <property type="match status" value="1"/>
</dbReference>
<dbReference type="Proteomes" id="UP001154282">
    <property type="component" value="Unassembled WGS sequence"/>
</dbReference>
<dbReference type="InterPro" id="IPR001906">
    <property type="entry name" value="Terpene_synth_N"/>
</dbReference>
<sequence>MSSPSSLPLHSAAAAAAAKPATTTTGAVAADRVSSLSFPSTVWADGFLDKVDLSHQAKQKDQKYEVLKEDVRKMVISEAKTSYGDDDAVIADKLRLIDAVQRLGVGHHFKTEIEEALGKVHDVGEDLFTDFDGKGTNLYCAALRFRLLRQQGFSVSQDGFSKLKNSERRFKEWLVTDEKGLLSLYEAAHIAFNGEDILDEALSFARNNLKSILPTHKKINPSFRKQIDFALRVPAWKCDQRSLARHSIDNLSYEDSAQNQKLLTFAKFDFNVTQNFHQHELLELSEWWRNIDVKTNFPYVRDRLVECYYCINAIYFEPKYRLGRIIATKVWMTLAIIDDTYDNFATYEEVRVLTEAIQRMDVRALQELPDNMKKVYRAILNLFDEIEKEIGRARPTFSVEYAKEELKRLSQAYLVEVRWRDEGSVPTLKEYMTNRITSSGMSILSTAAFVGLGPEIATKEGFEWAASSECKMMKAGGVIGGLQNDIFSHKQLEQKRDHAASAVECFMKEHMASEEEAVEFLTKEVSCGWKDMTEEYCRKKQTTFPIAFADVMLNVAR</sequence>
<evidence type="ECO:0000256" key="2">
    <source>
        <dbReference type="ARBA" id="ARBA00022723"/>
    </source>
</evidence>
<feature type="domain" description="Terpene synthase N-terminal" evidence="4">
    <location>
        <begin position="43"/>
        <end position="231"/>
    </location>
</feature>
<evidence type="ECO:0000256" key="3">
    <source>
        <dbReference type="ARBA" id="ARBA00022842"/>
    </source>
</evidence>
<dbReference type="PANTHER" id="PTHR31225">
    <property type="entry name" value="OS04G0344100 PROTEIN-RELATED"/>
    <property type="match status" value="1"/>
</dbReference>
<comment type="cofactor">
    <cofactor evidence="1">
        <name>Mg(2+)</name>
        <dbReference type="ChEBI" id="CHEBI:18420"/>
    </cofactor>
</comment>
<dbReference type="GO" id="GO:0000287">
    <property type="term" value="F:magnesium ion binding"/>
    <property type="evidence" value="ECO:0007669"/>
    <property type="project" value="InterPro"/>
</dbReference>
<comment type="caution">
    <text evidence="6">The sequence shown here is derived from an EMBL/GenBank/DDBJ whole genome shotgun (WGS) entry which is preliminary data.</text>
</comment>
<dbReference type="SFLD" id="SFLDG01019">
    <property type="entry name" value="Terpene_Cyclase_Like_1_C_Termi"/>
    <property type="match status" value="1"/>
</dbReference>
<dbReference type="InterPro" id="IPR036965">
    <property type="entry name" value="Terpene_synth_N_sf"/>
</dbReference>
<evidence type="ECO:0000259" key="4">
    <source>
        <dbReference type="Pfam" id="PF01397"/>
    </source>
</evidence>
<dbReference type="InterPro" id="IPR005630">
    <property type="entry name" value="Terpene_synthase_metal-bd"/>
</dbReference>
<dbReference type="CDD" id="cd00684">
    <property type="entry name" value="Terpene_cyclase_plant_C1"/>
    <property type="match status" value="1"/>
</dbReference>
<dbReference type="SUPFAM" id="SSF48239">
    <property type="entry name" value="Terpenoid cyclases/Protein prenyltransferases"/>
    <property type="match status" value="1"/>
</dbReference>
<gene>
    <name evidence="6" type="ORF">LITE_LOCUS26255</name>
</gene>
<accession>A0AAV0LZZ9</accession>
<evidence type="ECO:0000259" key="5">
    <source>
        <dbReference type="Pfam" id="PF03936"/>
    </source>
</evidence>